<evidence type="ECO:0000256" key="2">
    <source>
        <dbReference type="ARBA" id="ARBA00010790"/>
    </source>
</evidence>
<dbReference type="EMBL" id="MU866330">
    <property type="protein sequence ID" value="KAK4173627.1"/>
    <property type="molecule type" value="Genomic_DNA"/>
</dbReference>
<dbReference type="GO" id="GO:0050660">
    <property type="term" value="F:flavin adenine dinucleotide binding"/>
    <property type="evidence" value="ECO:0007669"/>
    <property type="project" value="InterPro"/>
</dbReference>
<dbReference type="InterPro" id="IPR012132">
    <property type="entry name" value="GMC_OxRdtase"/>
</dbReference>
<evidence type="ECO:0000256" key="6">
    <source>
        <dbReference type="PIRSR" id="PIRSR000137-1"/>
    </source>
</evidence>
<keyword evidence="3 8" id="KW-0285">Flavoprotein</keyword>
<proteinExistence type="inferred from homology"/>
<dbReference type="InterPro" id="IPR036188">
    <property type="entry name" value="FAD/NAD-bd_sf"/>
</dbReference>
<dbReference type="PROSITE" id="PS00623">
    <property type="entry name" value="GMC_OXRED_1"/>
    <property type="match status" value="1"/>
</dbReference>
<dbReference type="Pfam" id="PF05199">
    <property type="entry name" value="GMC_oxred_C"/>
    <property type="match status" value="1"/>
</dbReference>
<keyword evidence="12" id="KW-1185">Reference proteome</keyword>
<dbReference type="PROSITE" id="PS00624">
    <property type="entry name" value="GMC_OXRED_2"/>
    <property type="match status" value="1"/>
</dbReference>
<feature type="domain" description="Glucose-methanol-choline oxidoreductase N-terminal" evidence="10">
    <location>
        <begin position="281"/>
        <end position="295"/>
    </location>
</feature>
<evidence type="ECO:0000313" key="11">
    <source>
        <dbReference type="EMBL" id="KAK4173627.1"/>
    </source>
</evidence>
<evidence type="ECO:0000256" key="8">
    <source>
        <dbReference type="RuleBase" id="RU003968"/>
    </source>
</evidence>
<protein>
    <submittedName>
        <fullName evidence="11">GMC oxidoreductase</fullName>
    </submittedName>
</protein>
<reference evidence="11" key="2">
    <citation type="submission" date="2023-05" db="EMBL/GenBank/DDBJ databases">
        <authorList>
            <consortium name="Lawrence Berkeley National Laboratory"/>
            <person name="Steindorff A."/>
            <person name="Hensen N."/>
            <person name="Bonometti L."/>
            <person name="Westerberg I."/>
            <person name="Brannstrom I.O."/>
            <person name="Guillou S."/>
            <person name="Cros-Aarteil S."/>
            <person name="Calhoun S."/>
            <person name="Haridas S."/>
            <person name="Kuo A."/>
            <person name="Mondo S."/>
            <person name="Pangilinan J."/>
            <person name="Riley R."/>
            <person name="Labutti K."/>
            <person name="Andreopoulos B."/>
            <person name="Lipzen A."/>
            <person name="Chen C."/>
            <person name="Yanf M."/>
            <person name="Daum C."/>
            <person name="Ng V."/>
            <person name="Clum A."/>
            <person name="Ohm R."/>
            <person name="Martin F."/>
            <person name="Silar P."/>
            <person name="Natvig D."/>
            <person name="Lalanne C."/>
            <person name="Gautier V."/>
            <person name="Ament-Velasquez S.L."/>
            <person name="Kruys A."/>
            <person name="Hutchinson M.I."/>
            <person name="Powell A.J."/>
            <person name="Barry K."/>
            <person name="Miller A.N."/>
            <person name="Grigoriev I.V."/>
            <person name="Debuchy R."/>
            <person name="Gladieux P."/>
            <person name="Thoren M.H."/>
            <person name="Johannesson H."/>
        </authorList>
    </citation>
    <scope>NUCLEOTIDE SEQUENCE</scope>
    <source>
        <strain evidence="11">CBS 892.96</strain>
    </source>
</reference>
<evidence type="ECO:0000256" key="1">
    <source>
        <dbReference type="ARBA" id="ARBA00001974"/>
    </source>
</evidence>
<dbReference type="PANTHER" id="PTHR11552">
    <property type="entry name" value="GLUCOSE-METHANOL-CHOLINE GMC OXIDOREDUCTASE"/>
    <property type="match status" value="1"/>
</dbReference>
<dbReference type="SUPFAM" id="SSF54373">
    <property type="entry name" value="FAD-linked reductases, C-terminal domain"/>
    <property type="match status" value="1"/>
</dbReference>
<dbReference type="InterPro" id="IPR007867">
    <property type="entry name" value="GMC_OxRtase_C"/>
</dbReference>
<feature type="binding site" evidence="7">
    <location>
        <position position="94"/>
    </location>
    <ligand>
        <name>FAD</name>
        <dbReference type="ChEBI" id="CHEBI:57692"/>
    </ligand>
</feature>
<dbReference type="InterPro" id="IPR000172">
    <property type="entry name" value="GMC_OxRdtase_N"/>
</dbReference>
<feature type="active site" description="Proton acceptor" evidence="6">
    <location>
        <position position="588"/>
    </location>
</feature>
<dbReference type="Pfam" id="PF00732">
    <property type="entry name" value="GMC_oxred_N"/>
    <property type="match status" value="1"/>
</dbReference>
<evidence type="ECO:0000256" key="5">
    <source>
        <dbReference type="ARBA" id="ARBA00023002"/>
    </source>
</evidence>
<sequence length="613" mass="66129">MATTMDAKKFAEIKFDYIIVGGGTAGLAVASRLAELSSLTVGVLEAGKSGYGDDNIDIPAYSGRALGGPHDWHFETTPQPGLGGRTLPWNRGKVLGGSSALNYMTWNRGSKEDYDAWEELGNAGWGWDSLLPYFKKPERFHTPPPAFKDNHQASYNEPSSFLGEDGPIHVSYTRDFSPSHALWHATFNEVGVESNPAHLNGSNVGVWTTIVAVNPETATRSYAAHYCLAPPENLHILTEAMAEEVVLGKKGGEWTAIGVRFSHCGKGYVALAAREVVLSAGSVQSPQLLELSGVGRPDILGAAGIPLKVDSPNVGENLQEHIMLPMVFEVDPKLPHPDDLFVEEIAATAYKQYQREKSGRLTVLPCSMCYLPVSKLAPANDVASLSSKAQELERFGPQQASIFSSRFNTDKQLGQVEFVFDLGNWNPSFVPKEEGKKYCSMLLVLQYPFSRGSIHIGPGDGPNTDGSPATAHQHPVIDPQYYAGSHGELDLDIMVHGAKFAQKICSTKPLKNIIPGPASPSSDVATDEDLRAWIIENTITDWHPTGTCAMGGRAGKAAGVVDERLRVYGVKGLRVVDASVMPLHISAHLQATVYAIGEKGADMILEDAGLQSQ</sequence>
<keyword evidence="5" id="KW-0560">Oxidoreductase</keyword>
<evidence type="ECO:0000313" key="12">
    <source>
        <dbReference type="Proteomes" id="UP001302321"/>
    </source>
</evidence>
<evidence type="ECO:0000256" key="4">
    <source>
        <dbReference type="ARBA" id="ARBA00022827"/>
    </source>
</evidence>
<dbReference type="Gene3D" id="3.30.560.10">
    <property type="entry name" value="Glucose Oxidase, domain 3"/>
    <property type="match status" value="1"/>
</dbReference>
<evidence type="ECO:0000259" key="9">
    <source>
        <dbReference type="PROSITE" id="PS00623"/>
    </source>
</evidence>
<evidence type="ECO:0000259" key="10">
    <source>
        <dbReference type="PROSITE" id="PS00624"/>
    </source>
</evidence>
<evidence type="ECO:0000256" key="7">
    <source>
        <dbReference type="PIRSR" id="PIRSR000137-2"/>
    </source>
</evidence>
<accession>A0AAN6W4Q8</accession>
<comment type="cofactor">
    <cofactor evidence="1 7">
        <name>FAD</name>
        <dbReference type="ChEBI" id="CHEBI:57692"/>
    </cofactor>
</comment>
<feature type="binding site" evidence="7">
    <location>
        <begin position="542"/>
        <end position="543"/>
    </location>
    <ligand>
        <name>FAD</name>
        <dbReference type="ChEBI" id="CHEBI:57692"/>
    </ligand>
</feature>
<dbReference type="GO" id="GO:0016614">
    <property type="term" value="F:oxidoreductase activity, acting on CH-OH group of donors"/>
    <property type="evidence" value="ECO:0007669"/>
    <property type="project" value="InterPro"/>
</dbReference>
<dbReference type="SUPFAM" id="SSF51905">
    <property type="entry name" value="FAD/NAD(P)-binding domain"/>
    <property type="match status" value="1"/>
</dbReference>
<feature type="active site" description="Proton donor" evidence="6">
    <location>
        <position position="543"/>
    </location>
</feature>
<keyword evidence="4 7" id="KW-0274">FAD</keyword>
<dbReference type="Proteomes" id="UP001302321">
    <property type="component" value="Unassembled WGS sequence"/>
</dbReference>
<dbReference type="PANTHER" id="PTHR11552:SF201">
    <property type="entry name" value="GLUCOSE-METHANOL-CHOLINE OXIDOREDUCTASE N-TERMINAL DOMAIN-CONTAINING PROTEIN"/>
    <property type="match status" value="1"/>
</dbReference>
<dbReference type="PIRSF" id="PIRSF000137">
    <property type="entry name" value="Alcohol_oxidase"/>
    <property type="match status" value="1"/>
</dbReference>
<gene>
    <name evidence="11" type="ORF">QBC36DRAFT_53517</name>
</gene>
<organism evidence="11 12">
    <name type="scientific">Triangularia setosa</name>
    <dbReference type="NCBI Taxonomy" id="2587417"/>
    <lineage>
        <taxon>Eukaryota</taxon>
        <taxon>Fungi</taxon>
        <taxon>Dikarya</taxon>
        <taxon>Ascomycota</taxon>
        <taxon>Pezizomycotina</taxon>
        <taxon>Sordariomycetes</taxon>
        <taxon>Sordariomycetidae</taxon>
        <taxon>Sordariales</taxon>
        <taxon>Podosporaceae</taxon>
        <taxon>Triangularia</taxon>
    </lineage>
</organism>
<reference evidence="11" key="1">
    <citation type="journal article" date="2023" name="Mol. Phylogenet. Evol.">
        <title>Genome-scale phylogeny and comparative genomics of the fungal order Sordariales.</title>
        <authorList>
            <person name="Hensen N."/>
            <person name="Bonometti L."/>
            <person name="Westerberg I."/>
            <person name="Brannstrom I.O."/>
            <person name="Guillou S."/>
            <person name="Cros-Aarteil S."/>
            <person name="Calhoun S."/>
            <person name="Haridas S."/>
            <person name="Kuo A."/>
            <person name="Mondo S."/>
            <person name="Pangilinan J."/>
            <person name="Riley R."/>
            <person name="LaButti K."/>
            <person name="Andreopoulos B."/>
            <person name="Lipzen A."/>
            <person name="Chen C."/>
            <person name="Yan M."/>
            <person name="Daum C."/>
            <person name="Ng V."/>
            <person name="Clum A."/>
            <person name="Steindorff A."/>
            <person name="Ohm R.A."/>
            <person name="Martin F."/>
            <person name="Silar P."/>
            <person name="Natvig D.O."/>
            <person name="Lalanne C."/>
            <person name="Gautier V."/>
            <person name="Ament-Velasquez S.L."/>
            <person name="Kruys A."/>
            <person name="Hutchinson M.I."/>
            <person name="Powell A.J."/>
            <person name="Barry K."/>
            <person name="Miller A.N."/>
            <person name="Grigoriev I.V."/>
            <person name="Debuchy R."/>
            <person name="Gladieux P."/>
            <person name="Hiltunen Thoren M."/>
            <person name="Johannesson H."/>
        </authorList>
    </citation>
    <scope>NUCLEOTIDE SEQUENCE</scope>
    <source>
        <strain evidence="11">CBS 892.96</strain>
    </source>
</reference>
<evidence type="ECO:0000256" key="3">
    <source>
        <dbReference type="ARBA" id="ARBA00022630"/>
    </source>
</evidence>
<name>A0AAN6W4Q8_9PEZI</name>
<comment type="caution">
    <text evidence="11">The sequence shown here is derived from an EMBL/GenBank/DDBJ whole genome shotgun (WGS) entry which is preliminary data.</text>
</comment>
<comment type="similarity">
    <text evidence="2 8">Belongs to the GMC oxidoreductase family.</text>
</comment>
<feature type="domain" description="Glucose-methanol-choline oxidoreductase N-terminal" evidence="9">
    <location>
        <begin position="92"/>
        <end position="115"/>
    </location>
</feature>
<dbReference type="Gene3D" id="3.50.50.60">
    <property type="entry name" value="FAD/NAD(P)-binding domain"/>
    <property type="match status" value="1"/>
</dbReference>
<dbReference type="AlphaFoldDB" id="A0AAN6W4Q8"/>